<dbReference type="AlphaFoldDB" id="A0A8S9RK09"/>
<sequence>MLPSPVSAAVCLSNSPAFSLERKEEPRHGSVPVPVAFLVRFIYRQVKNNCLSISAMGSQKHEAHLQRWFASQA</sequence>
<gene>
    <name evidence="1" type="ORF">F2Q69_00061105</name>
</gene>
<accession>A0A8S9RK09</accession>
<reference evidence="1" key="1">
    <citation type="submission" date="2019-12" db="EMBL/GenBank/DDBJ databases">
        <title>Genome sequencing and annotation of Brassica cretica.</title>
        <authorList>
            <person name="Studholme D.J."/>
            <person name="Sarris P."/>
        </authorList>
    </citation>
    <scope>NUCLEOTIDE SEQUENCE</scope>
    <source>
        <strain evidence="1">PFS-109/04</strain>
        <tissue evidence="1">Leaf</tissue>
    </source>
</reference>
<protein>
    <submittedName>
        <fullName evidence="1">Uncharacterized protein</fullName>
    </submittedName>
</protein>
<proteinExistence type="predicted"/>
<comment type="caution">
    <text evidence="1">The sequence shown here is derived from an EMBL/GenBank/DDBJ whole genome shotgun (WGS) entry which is preliminary data.</text>
</comment>
<dbReference type="EMBL" id="QGKX02000095">
    <property type="protein sequence ID" value="KAF3573025.1"/>
    <property type="molecule type" value="Genomic_DNA"/>
</dbReference>
<name>A0A8S9RK09_BRACR</name>
<evidence type="ECO:0000313" key="2">
    <source>
        <dbReference type="Proteomes" id="UP000712600"/>
    </source>
</evidence>
<dbReference type="Proteomes" id="UP000712600">
    <property type="component" value="Unassembled WGS sequence"/>
</dbReference>
<evidence type="ECO:0000313" key="1">
    <source>
        <dbReference type="EMBL" id="KAF3573025.1"/>
    </source>
</evidence>
<organism evidence="1 2">
    <name type="scientific">Brassica cretica</name>
    <name type="common">Mustard</name>
    <dbReference type="NCBI Taxonomy" id="69181"/>
    <lineage>
        <taxon>Eukaryota</taxon>
        <taxon>Viridiplantae</taxon>
        <taxon>Streptophyta</taxon>
        <taxon>Embryophyta</taxon>
        <taxon>Tracheophyta</taxon>
        <taxon>Spermatophyta</taxon>
        <taxon>Magnoliopsida</taxon>
        <taxon>eudicotyledons</taxon>
        <taxon>Gunneridae</taxon>
        <taxon>Pentapetalae</taxon>
        <taxon>rosids</taxon>
        <taxon>malvids</taxon>
        <taxon>Brassicales</taxon>
        <taxon>Brassicaceae</taxon>
        <taxon>Brassiceae</taxon>
        <taxon>Brassica</taxon>
    </lineage>
</organism>